<dbReference type="GO" id="GO:0051539">
    <property type="term" value="F:4 iron, 4 sulfur cluster binding"/>
    <property type="evidence" value="ECO:0007669"/>
    <property type="project" value="UniProtKB-KW"/>
</dbReference>
<reference evidence="6" key="2">
    <citation type="submission" date="2021-09" db="EMBL/GenBank/DDBJ databases">
        <authorList>
            <person name="Gilroy R."/>
        </authorList>
    </citation>
    <scope>NUCLEOTIDE SEQUENCE</scope>
    <source>
        <strain evidence="6">ChiGjej2B2-19336</strain>
    </source>
</reference>
<evidence type="ECO:0000313" key="6">
    <source>
        <dbReference type="EMBL" id="HJD97700.1"/>
    </source>
</evidence>
<organism evidence="6 7">
    <name type="scientific">Mailhella massiliensis</name>
    <dbReference type="NCBI Taxonomy" id="1903261"/>
    <lineage>
        <taxon>Bacteria</taxon>
        <taxon>Pseudomonadati</taxon>
        <taxon>Thermodesulfobacteriota</taxon>
        <taxon>Desulfovibrionia</taxon>
        <taxon>Desulfovibrionales</taxon>
        <taxon>Desulfovibrionaceae</taxon>
        <taxon>Mailhella</taxon>
    </lineage>
</organism>
<dbReference type="PROSITE" id="PS51379">
    <property type="entry name" value="4FE4S_FER_2"/>
    <property type="match status" value="2"/>
</dbReference>
<evidence type="ECO:0000256" key="2">
    <source>
        <dbReference type="ARBA" id="ARBA00022723"/>
    </source>
</evidence>
<evidence type="ECO:0000256" key="4">
    <source>
        <dbReference type="ARBA" id="ARBA00023014"/>
    </source>
</evidence>
<keyword evidence="2" id="KW-0479">Metal-binding</keyword>
<dbReference type="RefSeq" id="WP_304122748.1">
    <property type="nucleotide sequence ID" value="NZ_DYZA01000172.1"/>
</dbReference>
<dbReference type="PANTHER" id="PTHR43687">
    <property type="entry name" value="ADENYLYLSULFATE REDUCTASE, BETA SUBUNIT"/>
    <property type="match status" value="1"/>
</dbReference>
<feature type="domain" description="4Fe-4S ferredoxin-type" evidence="5">
    <location>
        <begin position="3"/>
        <end position="32"/>
    </location>
</feature>
<accession>A0A921DRH2</accession>
<dbReference type="InterPro" id="IPR017896">
    <property type="entry name" value="4Fe4S_Fe-S-bd"/>
</dbReference>
<protein>
    <submittedName>
        <fullName evidence="6">4Fe-4S binding protein</fullName>
    </submittedName>
</protein>
<evidence type="ECO:0000313" key="7">
    <source>
        <dbReference type="Proteomes" id="UP000698963"/>
    </source>
</evidence>
<dbReference type="SUPFAM" id="SSF54862">
    <property type="entry name" value="4Fe-4S ferredoxins"/>
    <property type="match status" value="1"/>
</dbReference>
<keyword evidence="4" id="KW-0411">Iron-sulfur</keyword>
<evidence type="ECO:0000259" key="5">
    <source>
        <dbReference type="PROSITE" id="PS51379"/>
    </source>
</evidence>
<evidence type="ECO:0000256" key="3">
    <source>
        <dbReference type="ARBA" id="ARBA00023004"/>
    </source>
</evidence>
<keyword evidence="3" id="KW-0408">Iron</keyword>
<dbReference type="Pfam" id="PF12838">
    <property type="entry name" value="Fer4_7"/>
    <property type="match status" value="1"/>
</dbReference>
<comment type="caution">
    <text evidence="6">The sequence shown here is derived from an EMBL/GenBank/DDBJ whole genome shotgun (WGS) entry which is preliminary data.</text>
</comment>
<proteinExistence type="predicted"/>
<keyword evidence="1" id="KW-0004">4Fe-4S</keyword>
<dbReference type="Gene3D" id="3.30.70.20">
    <property type="match status" value="1"/>
</dbReference>
<feature type="domain" description="4Fe-4S ferredoxin-type" evidence="5">
    <location>
        <begin position="34"/>
        <end position="64"/>
    </location>
</feature>
<evidence type="ECO:0000256" key="1">
    <source>
        <dbReference type="ARBA" id="ARBA00022485"/>
    </source>
</evidence>
<dbReference type="PANTHER" id="PTHR43687:SF4">
    <property type="entry name" value="BLR5484 PROTEIN"/>
    <property type="match status" value="1"/>
</dbReference>
<gene>
    <name evidence="6" type="ORF">K8W16_08660</name>
</gene>
<dbReference type="PROSITE" id="PS00198">
    <property type="entry name" value="4FE4S_FER_1"/>
    <property type="match status" value="1"/>
</dbReference>
<dbReference type="InterPro" id="IPR050572">
    <property type="entry name" value="Fe-S_Ferredoxin"/>
</dbReference>
<reference evidence="6" key="1">
    <citation type="journal article" date="2021" name="PeerJ">
        <title>Extensive microbial diversity within the chicken gut microbiome revealed by metagenomics and culture.</title>
        <authorList>
            <person name="Gilroy R."/>
            <person name="Ravi A."/>
            <person name="Getino M."/>
            <person name="Pursley I."/>
            <person name="Horton D.L."/>
            <person name="Alikhan N.F."/>
            <person name="Baker D."/>
            <person name="Gharbi K."/>
            <person name="Hall N."/>
            <person name="Watson M."/>
            <person name="Adriaenssens E.M."/>
            <person name="Foster-Nyarko E."/>
            <person name="Jarju S."/>
            <person name="Secka A."/>
            <person name="Antonio M."/>
            <person name="Oren A."/>
            <person name="Chaudhuri R.R."/>
            <person name="La Ragione R."/>
            <person name="Hildebrand F."/>
            <person name="Pallen M.J."/>
        </authorList>
    </citation>
    <scope>NUCLEOTIDE SEQUENCE</scope>
    <source>
        <strain evidence="6">ChiGjej2B2-19336</strain>
    </source>
</reference>
<dbReference type="GO" id="GO:0046872">
    <property type="term" value="F:metal ion binding"/>
    <property type="evidence" value="ECO:0007669"/>
    <property type="project" value="UniProtKB-KW"/>
</dbReference>
<dbReference type="Proteomes" id="UP000698963">
    <property type="component" value="Unassembled WGS sequence"/>
</dbReference>
<dbReference type="EMBL" id="DYZA01000172">
    <property type="protein sequence ID" value="HJD97700.1"/>
    <property type="molecule type" value="Genomic_DNA"/>
</dbReference>
<dbReference type="InterPro" id="IPR017900">
    <property type="entry name" value="4Fe4S_Fe_S_CS"/>
</dbReference>
<dbReference type="AlphaFoldDB" id="A0A921DRH2"/>
<sequence length="68" mass="7303">MSNEVSIELSWCKGCGICAAFCPKEVFRMDGEREKAVVEHPEACVGCGTCERMCPDLAVTVCRSGGES</sequence>
<name>A0A921DRH2_9BACT</name>